<proteinExistence type="predicted"/>
<comment type="caution">
    <text evidence="3">The sequence shown here is derived from an EMBL/GenBank/DDBJ whole genome shotgun (WGS) entry which is preliminary data.</text>
</comment>
<keyword evidence="4" id="KW-1185">Reference proteome</keyword>
<dbReference type="AlphaFoldDB" id="A0A0K9XKX6"/>
<organism evidence="3 4">
    <name type="scientific">Streptomyces caatingaensis</name>
    <dbReference type="NCBI Taxonomy" id="1678637"/>
    <lineage>
        <taxon>Bacteria</taxon>
        <taxon>Bacillati</taxon>
        <taxon>Actinomycetota</taxon>
        <taxon>Actinomycetes</taxon>
        <taxon>Kitasatosporales</taxon>
        <taxon>Streptomycetaceae</taxon>
        <taxon>Streptomyces</taxon>
    </lineage>
</organism>
<feature type="compositionally biased region" description="Low complexity" evidence="1">
    <location>
        <begin position="110"/>
        <end position="128"/>
    </location>
</feature>
<dbReference type="InterPro" id="IPR045794">
    <property type="entry name" value="Trypco1"/>
</dbReference>
<dbReference type="OrthoDB" id="163090at2"/>
<dbReference type="Proteomes" id="UP000037288">
    <property type="component" value="Unassembled WGS sequence"/>
</dbReference>
<name>A0A0K9XKX6_9ACTN</name>
<dbReference type="RefSeq" id="WP_049714696.1">
    <property type="nucleotide sequence ID" value="NZ_LFXA01000002.1"/>
</dbReference>
<feature type="region of interest" description="Disordered" evidence="1">
    <location>
        <begin position="108"/>
        <end position="128"/>
    </location>
</feature>
<evidence type="ECO:0000256" key="1">
    <source>
        <dbReference type="SAM" id="MobiDB-lite"/>
    </source>
</evidence>
<reference evidence="4" key="1">
    <citation type="submission" date="2015-07" db="EMBL/GenBank/DDBJ databases">
        <title>Draft genome sequence of Streptomyces sp. CMAA 1322, a bacterium isolated from Caatinga biome, from dry forest semiarid of Brazil.</title>
        <authorList>
            <person name="Santos S.N."/>
            <person name="Gacesa R."/>
            <person name="Taketani R.G."/>
            <person name="Long P.F."/>
            <person name="Melo I.S."/>
        </authorList>
    </citation>
    <scope>NUCLEOTIDE SEQUENCE [LARGE SCALE GENOMIC DNA]</scope>
    <source>
        <strain evidence="4">CMAA 1322</strain>
    </source>
</reference>
<evidence type="ECO:0000313" key="4">
    <source>
        <dbReference type="Proteomes" id="UP000037288"/>
    </source>
</evidence>
<dbReference type="Pfam" id="PF19493">
    <property type="entry name" value="Trypco1"/>
    <property type="match status" value="1"/>
</dbReference>
<accession>A0A0K9XKX6</accession>
<dbReference type="STRING" id="1678637.AC230_05195"/>
<feature type="domain" description="Trypsin-co-occurring" evidence="2">
    <location>
        <begin position="14"/>
        <end position="109"/>
    </location>
</feature>
<dbReference type="EMBL" id="LFXA01000002">
    <property type="protein sequence ID" value="KNB53958.1"/>
    <property type="molecule type" value="Genomic_DNA"/>
</dbReference>
<evidence type="ECO:0000313" key="3">
    <source>
        <dbReference type="EMBL" id="KNB53958.1"/>
    </source>
</evidence>
<sequence length="128" mass="13075">MVYLVELPTGPADDGAPDVVRVEIADAGDGLVQVARTGRVVARASRSLADMLAGIRPVAQHLVEGFRGMPDAPDEIGVEFGVSLSAEADVVISTTAAQANFKVSLTWNRPPAAGADTTAPGPAPDGAR</sequence>
<dbReference type="NCBIfam" id="NF041216">
    <property type="entry name" value="CU044_2847_fam"/>
    <property type="match status" value="1"/>
</dbReference>
<dbReference type="PATRIC" id="fig|1678637.3.peg.1130"/>
<gene>
    <name evidence="3" type="ORF">AC230_05195</name>
</gene>
<protein>
    <recommendedName>
        <fullName evidence="2">Trypsin-co-occurring domain-containing protein</fullName>
    </recommendedName>
</protein>
<evidence type="ECO:0000259" key="2">
    <source>
        <dbReference type="Pfam" id="PF19493"/>
    </source>
</evidence>